<evidence type="ECO:0000256" key="6">
    <source>
        <dbReference type="ARBA" id="ARBA00023136"/>
    </source>
</evidence>
<evidence type="ECO:0000256" key="4">
    <source>
        <dbReference type="ARBA" id="ARBA00022692"/>
    </source>
</evidence>
<dbReference type="RefSeq" id="WP_112258340.1">
    <property type="nucleotide sequence ID" value="NZ_QMIG01000009.1"/>
</dbReference>
<feature type="region of interest" description="Disordered" evidence="8">
    <location>
        <begin position="440"/>
        <end position="472"/>
    </location>
</feature>
<dbReference type="InterPro" id="IPR016570">
    <property type="entry name" value="UCP010361"/>
</dbReference>
<dbReference type="Proteomes" id="UP000250462">
    <property type="component" value="Unassembled WGS sequence"/>
</dbReference>
<proteinExistence type="inferred from homology"/>
<keyword evidence="3" id="KW-0808">Transferase</keyword>
<dbReference type="OrthoDB" id="3348156at2"/>
<comment type="similarity">
    <text evidence="7">Belongs to the glycosyltransferase 87 family.</text>
</comment>
<name>A0A329QP41_9ACTN</name>
<evidence type="ECO:0000256" key="1">
    <source>
        <dbReference type="ARBA" id="ARBA00004651"/>
    </source>
</evidence>
<dbReference type="GO" id="GO:0005886">
    <property type="term" value="C:plasma membrane"/>
    <property type="evidence" value="ECO:0007669"/>
    <property type="project" value="UniProtKB-SubCell"/>
</dbReference>
<feature type="transmembrane region" description="Helical" evidence="9">
    <location>
        <begin position="38"/>
        <end position="57"/>
    </location>
</feature>
<evidence type="ECO:0000313" key="11">
    <source>
        <dbReference type="Proteomes" id="UP000250462"/>
    </source>
</evidence>
<evidence type="ECO:0000256" key="9">
    <source>
        <dbReference type="SAM" id="Phobius"/>
    </source>
</evidence>
<evidence type="ECO:0000256" key="8">
    <source>
        <dbReference type="SAM" id="MobiDB-lite"/>
    </source>
</evidence>
<gene>
    <name evidence="10" type="ORF">DPM12_10795</name>
</gene>
<dbReference type="EMBL" id="QMIG01000009">
    <property type="protein sequence ID" value="RAW14147.1"/>
    <property type="molecule type" value="Genomic_DNA"/>
</dbReference>
<dbReference type="GO" id="GO:0016758">
    <property type="term" value="F:hexosyltransferase activity"/>
    <property type="evidence" value="ECO:0007669"/>
    <property type="project" value="InterPro"/>
</dbReference>
<organism evidence="10 11">
    <name type="scientific">Phytoactinopolyspora halophila</name>
    <dbReference type="NCBI Taxonomy" id="1981511"/>
    <lineage>
        <taxon>Bacteria</taxon>
        <taxon>Bacillati</taxon>
        <taxon>Actinomycetota</taxon>
        <taxon>Actinomycetes</taxon>
        <taxon>Jiangellales</taxon>
        <taxon>Jiangellaceae</taxon>
        <taxon>Phytoactinopolyspora</taxon>
    </lineage>
</organism>
<feature type="transmembrane region" description="Helical" evidence="9">
    <location>
        <begin position="173"/>
        <end position="206"/>
    </location>
</feature>
<feature type="transmembrane region" description="Helical" evidence="9">
    <location>
        <begin position="378"/>
        <end position="397"/>
    </location>
</feature>
<feature type="transmembrane region" description="Helical" evidence="9">
    <location>
        <begin position="313"/>
        <end position="331"/>
    </location>
</feature>
<feature type="transmembrane region" description="Helical" evidence="9">
    <location>
        <begin position="146"/>
        <end position="166"/>
    </location>
</feature>
<feature type="transmembrane region" description="Helical" evidence="9">
    <location>
        <begin position="338"/>
        <end position="358"/>
    </location>
</feature>
<evidence type="ECO:0000256" key="3">
    <source>
        <dbReference type="ARBA" id="ARBA00022679"/>
    </source>
</evidence>
<dbReference type="InterPro" id="IPR018584">
    <property type="entry name" value="GT87"/>
</dbReference>
<dbReference type="PIRSF" id="PIRSF010361">
    <property type="entry name" value="UCP010361"/>
    <property type="match status" value="1"/>
</dbReference>
<keyword evidence="5 9" id="KW-1133">Transmembrane helix</keyword>
<comment type="caution">
    <text evidence="10">The sequence shown here is derived from an EMBL/GenBank/DDBJ whole genome shotgun (WGS) entry which is preliminary data.</text>
</comment>
<keyword evidence="11" id="KW-1185">Reference proteome</keyword>
<feature type="transmembrane region" description="Helical" evidence="9">
    <location>
        <begin position="212"/>
        <end position="239"/>
    </location>
</feature>
<sequence>MNAHPIWPSRDDPTVAAASEWIGGPAGRHATVGSRWWNPLRIMLAVACTVFALGVLLDEPCHDASWERRDDSTLWTSLCYSDVPFLYRERGFSDGDLPYWDTALEYPVLTGVVMQGSAIAARAVQSFVDSEPADPAVAESVRFYEVTTLLVGLSALVVVAATALTVPQRPWDAMLVAASPIMLLSATINWDLLAVAAASVAILAWTRERPGWAGILIGVGAAVKLYPVLLLGPLVLVALRAPGRLRELRKVGVCGGVAVATWSLINAPFALWARDGWLTFFEFNAAREADFGSIWYARQLLAPELLPGDVDRLALGAALVLLGAIILLAMLAPRPPRLAQLAFLAVAAFVLINKVWSPQYSLWLLPLAALAIPRWRELLIWQAAEAIYVVSVWFYLSGFFADHMISDEVYAWSIVLRAVVLIWLCSMVVRDMFAPDRDPVRNTNMPPSPVPDRLEHAGASAPTGAGERHRSA</sequence>
<feature type="transmembrane region" description="Helical" evidence="9">
    <location>
        <begin position="251"/>
        <end position="273"/>
    </location>
</feature>
<protein>
    <recommendedName>
        <fullName evidence="12">DUF2029 domain-containing protein</fullName>
    </recommendedName>
</protein>
<evidence type="ECO:0000256" key="7">
    <source>
        <dbReference type="ARBA" id="ARBA00024033"/>
    </source>
</evidence>
<evidence type="ECO:0000256" key="2">
    <source>
        <dbReference type="ARBA" id="ARBA00022475"/>
    </source>
</evidence>
<accession>A0A329QP41</accession>
<comment type="subcellular location">
    <subcellularLocation>
        <location evidence="1">Cell membrane</location>
        <topology evidence="1">Multi-pass membrane protein</topology>
    </subcellularLocation>
</comment>
<evidence type="ECO:0000313" key="10">
    <source>
        <dbReference type="EMBL" id="RAW14147.1"/>
    </source>
</evidence>
<feature type="transmembrane region" description="Helical" evidence="9">
    <location>
        <begin position="409"/>
        <end position="429"/>
    </location>
</feature>
<keyword evidence="4 9" id="KW-0812">Transmembrane</keyword>
<dbReference type="AlphaFoldDB" id="A0A329QP41"/>
<evidence type="ECO:0000256" key="5">
    <source>
        <dbReference type="ARBA" id="ARBA00022989"/>
    </source>
</evidence>
<dbReference type="Pfam" id="PF09594">
    <property type="entry name" value="GT87"/>
    <property type="match status" value="1"/>
</dbReference>
<keyword evidence="6 9" id="KW-0472">Membrane</keyword>
<evidence type="ECO:0008006" key="12">
    <source>
        <dbReference type="Google" id="ProtNLM"/>
    </source>
</evidence>
<keyword evidence="2" id="KW-1003">Cell membrane</keyword>
<reference evidence="10 11" key="1">
    <citation type="submission" date="2018-06" db="EMBL/GenBank/DDBJ databases">
        <title>Phytoactinopolyspora halophila sp. nov., a novel halophilic actinomycete isolated from a saline soil in China.</title>
        <authorList>
            <person name="Tang S.-K."/>
        </authorList>
    </citation>
    <scope>NUCLEOTIDE SEQUENCE [LARGE SCALE GENOMIC DNA]</scope>
    <source>
        <strain evidence="10 11">YIM 96934</strain>
    </source>
</reference>